<dbReference type="InterPro" id="IPR013088">
    <property type="entry name" value="Znf_NHR/GATA"/>
</dbReference>
<keyword evidence="3" id="KW-0862">Zinc</keyword>
<dbReference type="PROSITE" id="PS51030">
    <property type="entry name" value="NUCLEAR_REC_DBD_2"/>
    <property type="match status" value="1"/>
</dbReference>
<dbReference type="GO" id="GO:0045944">
    <property type="term" value="P:positive regulation of transcription by RNA polymerase II"/>
    <property type="evidence" value="ECO:0007669"/>
    <property type="project" value="TreeGrafter"/>
</dbReference>
<dbReference type="InterPro" id="IPR050234">
    <property type="entry name" value="Nuclear_hormone_rcpt_NR1"/>
</dbReference>
<evidence type="ECO:0000256" key="3">
    <source>
        <dbReference type="ARBA" id="ARBA00022833"/>
    </source>
</evidence>
<sequence length="1164" mass="131748">MNDMETTAAISLFHIDSSLVPPSQTQLSSRSSILHFDGISINNDIRANIQDVCSSAPASSSPQPQPLSSFASMTGNGFKKIQEELHIQQHQHEHHNQGNYMMIPMMMFPNHHHHHQTAIHPQVDQVTTATNASNSNSTMPHFSTDDISYSHHLHPTILMAHHHNHSINQSPSSSLISNQEQFLYHPLNHQIFSNPIASNSKESESQSQSAIAATTTSTTTTTIPHHQTKFRYSHHHHHSPSTVISTIGTPPPIHRQLQQQSQPQKQSPTSSPNHYTSTLHSIKSTTKMTNGQSKKITRNDSNSSSSSSSTKSSHHQQCKVCGDTPIGKNFGVVTCGSCKIFFSRNIDSKERLQCRNHNRCMDSINKSNRRNCSACRLDKCIRLGMRVKRNRQKQHSSTTNTSSIESPKIIRNANRSLSESSSNHINGNYSQVLSHDQGSSQASDDIEINDQETGGLDDPMDYVDIPSLVQIEHGAVNSSSNPNVRNEFNYLSSTENLFSISNCSDYDLTNESTSNQQPTTSAEKDEMLQPVRSESIIQLLSYQQQRQQPLFNSVSVIQQAPPSRPPSSALVVSTHNENDDSLIAESEDEDNNDEEEEDGIEEVLEKQENCQPISYVSVCAYSEQQSSTSKSGGTNNNSNEESSNQMLVPYNSSAALITASKLIGVDEEDIESIEQQTHDGFNYSHVRSSINAHTRYNYSNFYDENYYKYYYLPSNLNNYHDHHNSSYSNDLQQNSSNVVDDDGDSMNNTHLTIVRNRYDDNNGYSHNNRSNLASVELCKVEARNFGDQDHALIADLEKWQPYIRIHMGLDYTTTAPLQTSTSTMNIRINEADYQHYRHKLFAKEREKIEYLNSTCRMISAKPQSHDQLRAIFDSLERGIFYANKSFKLYEEFWCESEISELIRQNKTGFIKKKNNLLHMLYHLRGVQNFDDNLNAWAIFNGVSDNGFTMIKLDMFQQSVKKEMAAAHRQYITSFPQEWRKDPTVFNLMTYLLLFGAFDRPHSPFKCDKLTYFQYLYLFKRYFECMYQDEEQAQQMLLWMLKLIRQLSPLCSECLTACTHSLNPAVLKKIGPNYAQCLMMEEKQLKKSFPSSSSLCSSSVSMSLASTSSCSIKSTNQAQTSMATIPKMVPNSSSSSSHVECDKNNTINDQSHNLNADEPMIIQDE</sequence>
<keyword evidence="5" id="KW-0238">DNA-binding</keyword>
<organism evidence="11">
    <name type="scientific">Dermatophagoides farinae</name>
    <name type="common">American house dust mite</name>
    <dbReference type="NCBI Taxonomy" id="6954"/>
    <lineage>
        <taxon>Eukaryota</taxon>
        <taxon>Metazoa</taxon>
        <taxon>Ecdysozoa</taxon>
        <taxon>Arthropoda</taxon>
        <taxon>Chelicerata</taxon>
        <taxon>Arachnida</taxon>
        <taxon>Acari</taxon>
        <taxon>Acariformes</taxon>
        <taxon>Sarcoptiformes</taxon>
        <taxon>Astigmata</taxon>
        <taxon>Psoroptidia</taxon>
        <taxon>Analgoidea</taxon>
        <taxon>Pyroglyphidae</taxon>
        <taxon>Dermatophagoidinae</taxon>
        <taxon>Dermatophagoides</taxon>
    </lineage>
</organism>
<feature type="compositionally biased region" description="Low complexity" evidence="9">
    <location>
        <begin position="54"/>
        <end position="72"/>
    </location>
</feature>
<dbReference type="AlphaFoldDB" id="A0A9D4NU35"/>
<dbReference type="GO" id="GO:0004879">
    <property type="term" value="F:nuclear receptor activity"/>
    <property type="evidence" value="ECO:0007669"/>
    <property type="project" value="TreeGrafter"/>
</dbReference>
<feature type="region of interest" description="Disordered" evidence="9">
    <location>
        <begin position="1126"/>
        <end position="1164"/>
    </location>
</feature>
<evidence type="ECO:0000259" key="10">
    <source>
        <dbReference type="PROSITE" id="PS51030"/>
    </source>
</evidence>
<feature type="region of interest" description="Disordered" evidence="9">
    <location>
        <begin position="198"/>
        <end position="318"/>
    </location>
</feature>
<reference evidence="11" key="1">
    <citation type="submission" date="2020-06" db="EMBL/GenBank/DDBJ databases">
        <authorList>
            <person name="Ji K."/>
            <person name="Li J."/>
        </authorList>
    </citation>
    <scope>NUCLEOTIDE SEQUENCE</scope>
    <source>
        <strain evidence="11">JKM2019</strain>
        <tissue evidence="11">Whole body</tissue>
    </source>
</reference>
<dbReference type="PANTHER" id="PTHR24082:SF283">
    <property type="entry name" value="NUCLEAR HORMONE RECEPTOR HR96"/>
    <property type="match status" value="1"/>
</dbReference>
<comment type="caution">
    <text evidence="11">The sequence shown here is derived from an EMBL/GenBank/DDBJ whole genome shotgun (WGS) entry which is preliminary data.</text>
</comment>
<dbReference type="CDD" id="cd06916">
    <property type="entry name" value="NR_DBD_like"/>
    <property type="match status" value="1"/>
</dbReference>
<keyword evidence="4" id="KW-0805">Transcription regulation</keyword>
<dbReference type="PANTHER" id="PTHR24082">
    <property type="entry name" value="NUCLEAR HORMONE RECEPTOR"/>
    <property type="match status" value="1"/>
</dbReference>
<dbReference type="GO" id="GO:0030154">
    <property type="term" value="P:cell differentiation"/>
    <property type="evidence" value="ECO:0007669"/>
    <property type="project" value="TreeGrafter"/>
</dbReference>
<dbReference type="Proteomes" id="UP000828236">
    <property type="component" value="Unassembled WGS sequence"/>
</dbReference>
<dbReference type="PROSITE" id="PS00031">
    <property type="entry name" value="NUCLEAR_REC_DBD_1"/>
    <property type="match status" value="1"/>
</dbReference>
<keyword evidence="1" id="KW-0479">Metal-binding</keyword>
<feature type="compositionally biased region" description="Low complexity" evidence="9">
    <location>
        <begin position="301"/>
        <end position="311"/>
    </location>
</feature>
<evidence type="ECO:0000256" key="6">
    <source>
        <dbReference type="ARBA" id="ARBA00023163"/>
    </source>
</evidence>
<feature type="domain" description="Nuclear receptor" evidence="10">
    <location>
        <begin position="315"/>
        <end position="392"/>
    </location>
</feature>
<feature type="region of interest" description="Disordered" evidence="9">
    <location>
        <begin position="416"/>
        <end position="443"/>
    </location>
</feature>
<feature type="compositionally biased region" description="Low complexity" evidence="9">
    <location>
        <begin position="254"/>
        <end position="272"/>
    </location>
</feature>
<dbReference type="SMART" id="SM00399">
    <property type="entry name" value="ZnF_C4"/>
    <property type="match status" value="1"/>
</dbReference>
<evidence type="ECO:0000256" key="2">
    <source>
        <dbReference type="ARBA" id="ARBA00022771"/>
    </source>
</evidence>
<feature type="region of interest" description="Disordered" evidence="9">
    <location>
        <begin position="579"/>
        <end position="600"/>
    </location>
</feature>
<dbReference type="InterPro" id="IPR001628">
    <property type="entry name" value="Znf_hrmn_rcpt"/>
</dbReference>
<feature type="compositionally biased region" description="Polar residues" evidence="9">
    <location>
        <begin position="1143"/>
        <end position="1153"/>
    </location>
</feature>
<dbReference type="InterPro" id="IPR035500">
    <property type="entry name" value="NHR-like_dom_sf"/>
</dbReference>
<name>A0A9D4NU35_DERFA</name>
<dbReference type="PRINTS" id="PR00047">
    <property type="entry name" value="STROIDFINGER"/>
</dbReference>
<keyword evidence="2" id="KW-0863">Zinc-finger</keyword>
<evidence type="ECO:0000256" key="1">
    <source>
        <dbReference type="ARBA" id="ARBA00022723"/>
    </source>
</evidence>
<evidence type="ECO:0000256" key="9">
    <source>
        <dbReference type="SAM" id="MobiDB-lite"/>
    </source>
</evidence>
<keyword evidence="6" id="KW-0804">Transcription</keyword>
<feature type="compositionally biased region" description="Polar residues" evidence="9">
    <location>
        <begin position="273"/>
        <end position="294"/>
    </location>
</feature>
<feature type="compositionally biased region" description="Low complexity" evidence="9">
    <location>
        <begin position="205"/>
        <end position="223"/>
    </location>
</feature>
<proteinExistence type="predicted"/>
<dbReference type="GO" id="GO:0000122">
    <property type="term" value="P:negative regulation of transcription by RNA polymerase II"/>
    <property type="evidence" value="ECO:0007669"/>
    <property type="project" value="TreeGrafter"/>
</dbReference>
<keyword evidence="7 11" id="KW-0675">Receptor</keyword>
<accession>A0A9D4NU35</accession>
<feature type="compositionally biased region" description="Basic residues" evidence="9">
    <location>
        <begin position="226"/>
        <end position="239"/>
    </location>
</feature>
<feature type="region of interest" description="Disordered" evidence="9">
    <location>
        <begin position="509"/>
        <end position="528"/>
    </location>
</feature>
<dbReference type="GO" id="GO:0000978">
    <property type="term" value="F:RNA polymerase II cis-regulatory region sequence-specific DNA binding"/>
    <property type="evidence" value="ECO:0007669"/>
    <property type="project" value="TreeGrafter"/>
</dbReference>
<feature type="region of interest" description="Disordered" evidence="9">
    <location>
        <begin position="54"/>
        <end position="73"/>
    </location>
</feature>
<dbReference type="GO" id="GO:0008270">
    <property type="term" value="F:zinc ion binding"/>
    <property type="evidence" value="ECO:0007669"/>
    <property type="project" value="UniProtKB-KW"/>
</dbReference>
<keyword evidence="8" id="KW-0539">Nucleus</keyword>
<evidence type="ECO:0000256" key="4">
    <source>
        <dbReference type="ARBA" id="ARBA00023015"/>
    </source>
</evidence>
<dbReference type="Gene3D" id="3.30.50.10">
    <property type="entry name" value="Erythroid Transcription Factor GATA-1, subunit A"/>
    <property type="match status" value="1"/>
</dbReference>
<dbReference type="Gene3D" id="1.10.565.10">
    <property type="entry name" value="Retinoid X Receptor"/>
    <property type="match status" value="1"/>
</dbReference>
<dbReference type="SUPFAM" id="SSF57716">
    <property type="entry name" value="Glucocorticoid receptor-like (DNA-binding domain)"/>
    <property type="match status" value="1"/>
</dbReference>
<evidence type="ECO:0000256" key="8">
    <source>
        <dbReference type="ARBA" id="ARBA00023242"/>
    </source>
</evidence>
<evidence type="ECO:0000313" key="11">
    <source>
        <dbReference type="EMBL" id="KAH7638373.1"/>
    </source>
</evidence>
<evidence type="ECO:0000256" key="7">
    <source>
        <dbReference type="ARBA" id="ARBA00023170"/>
    </source>
</evidence>
<gene>
    <name evidence="11" type="ORF">HUG17_2406</name>
</gene>
<dbReference type="EMBL" id="SDOV01000007">
    <property type="protein sequence ID" value="KAH7638373.1"/>
    <property type="molecule type" value="Genomic_DNA"/>
</dbReference>
<feature type="compositionally biased region" description="Polar residues" evidence="9">
    <location>
        <begin position="509"/>
        <end position="521"/>
    </location>
</feature>
<dbReference type="Pfam" id="PF00105">
    <property type="entry name" value="zf-C4"/>
    <property type="match status" value="1"/>
</dbReference>
<protein>
    <submittedName>
        <fullName evidence="11">Nuclear hormone receptor dna binding domain containing protein</fullName>
    </submittedName>
</protein>
<evidence type="ECO:0000256" key="5">
    <source>
        <dbReference type="ARBA" id="ARBA00023125"/>
    </source>
</evidence>
<reference evidence="11" key="2">
    <citation type="journal article" date="2021" name="World Allergy Organ. J.">
        <title>Chromosome-level assembly of Dermatophagoides farinae genome and transcriptome reveals two novel allergens Der f 37 and Der f 39.</title>
        <authorList>
            <person name="Chen J."/>
            <person name="Cai Z."/>
            <person name="Fan D."/>
            <person name="Hu J."/>
            <person name="Hou Y."/>
            <person name="He Y."/>
            <person name="Zhang Z."/>
            <person name="Zhao Z."/>
            <person name="Gao P."/>
            <person name="Hu W."/>
            <person name="Sun J."/>
            <person name="Li J."/>
            <person name="Ji K."/>
        </authorList>
    </citation>
    <scope>NUCLEOTIDE SEQUENCE</scope>
    <source>
        <strain evidence="11">JKM2019</strain>
    </source>
</reference>